<dbReference type="GO" id="GO:0000160">
    <property type="term" value="P:phosphorelay signal transduction system"/>
    <property type="evidence" value="ECO:0007669"/>
    <property type="project" value="InterPro"/>
</dbReference>
<evidence type="ECO:0000256" key="1">
    <source>
        <dbReference type="ARBA" id="ARBA00018672"/>
    </source>
</evidence>
<accession>A0A1E3ARM4</accession>
<dbReference type="InterPro" id="IPR050595">
    <property type="entry name" value="Bact_response_regulator"/>
</dbReference>
<dbReference type="Proteomes" id="UP000095003">
    <property type="component" value="Unassembled WGS sequence"/>
</dbReference>
<dbReference type="PANTHER" id="PTHR44591">
    <property type="entry name" value="STRESS RESPONSE REGULATOR PROTEIN 1"/>
    <property type="match status" value="1"/>
</dbReference>
<evidence type="ECO:0000259" key="5">
    <source>
        <dbReference type="PROSITE" id="PS50110"/>
    </source>
</evidence>
<dbReference type="GeneID" id="93300966"/>
<dbReference type="PANTHER" id="PTHR44591:SF3">
    <property type="entry name" value="RESPONSE REGULATORY DOMAIN-CONTAINING PROTEIN"/>
    <property type="match status" value="1"/>
</dbReference>
<protein>
    <recommendedName>
        <fullName evidence="1">Stage 0 sporulation protein A homolog</fullName>
    </recommendedName>
</protein>
<feature type="domain" description="HTH LytTR-type" evidence="6">
    <location>
        <begin position="144"/>
        <end position="241"/>
    </location>
</feature>
<keyword evidence="7" id="KW-0378">Hydrolase</keyword>
<dbReference type="GO" id="GO:0016787">
    <property type="term" value="F:hydrolase activity"/>
    <property type="evidence" value="ECO:0007669"/>
    <property type="project" value="UniProtKB-KW"/>
</dbReference>
<dbReference type="Pfam" id="PF00072">
    <property type="entry name" value="Response_reg"/>
    <property type="match status" value="1"/>
</dbReference>
<dbReference type="PATRIC" id="fig|1432052.3.peg.2174"/>
<dbReference type="InterPro" id="IPR007492">
    <property type="entry name" value="LytTR_DNA-bd_dom"/>
</dbReference>
<dbReference type="Gene3D" id="2.40.50.1020">
    <property type="entry name" value="LytTr DNA-binding domain"/>
    <property type="match status" value="1"/>
</dbReference>
<proteinExistence type="predicted"/>
<dbReference type="EMBL" id="MCGI01000002">
    <property type="protein sequence ID" value="ODM11369.1"/>
    <property type="molecule type" value="Genomic_DNA"/>
</dbReference>
<name>A0A1E3ARM4_9FIRM</name>
<dbReference type="InterPro" id="IPR011006">
    <property type="entry name" value="CheY-like_superfamily"/>
</dbReference>
<dbReference type="InterPro" id="IPR001789">
    <property type="entry name" value="Sig_transdc_resp-reg_receiver"/>
</dbReference>
<dbReference type="SMART" id="SM00448">
    <property type="entry name" value="REC"/>
    <property type="match status" value="1"/>
</dbReference>
<reference evidence="7 8" key="1">
    <citation type="submission" date="2016-07" db="EMBL/GenBank/DDBJ databases">
        <title>Characterization of isolates of Eisenbergiella tayi derived from blood cultures, using whole genome sequencing.</title>
        <authorList>
            <person name="Burdz T."/>
            <person name="Wiebe D."/>
            <person name="Huynh C."/>
            <person name="Bernard K."/>
        </authorList>
    </citation>
    <scope>NUCLEOTIDE SEQUENCE [LARGE SCALE GENOMIC DNA]</scope>
    <source>
        <strain evidence="7 8">NML 120489</strain>
    </source>
</reference>
<evidence type="ECO:0000313" key="7">
    <source>
        <dbReference type="EMBL" id="ODM11369.1"/>
    </source>
</evidence>
<dbReference type="PROSITE" id="PS50930">
    <property type="entry name" value="HTH_LYTTR"/>
    <property type="match status" value="1"/>
</dbReference>
<keyword evidence="2 4" id="KW-0597">Phosphoprotein</keyword>
<dbReference type="GO" id="GO:0003677">
    <property type="term" value="F:DNA binding"/>
    <property type="evidence" value="ECO:0007669"/>
    <property type="project" value="InterPro"/>
</dbReference>
<dbReference type="PROSITE" id="PS50110">
    <property type="entry name" value="RESPONSE_REGULATORY"/>
    <property type="match status" value="1"/>
</dbReference>
<dbReference type="Gene3D" id="3.40.50.2300">
    <property type="match status" value="1"/>
</dbReference>
<evidence type="ECO:0000313" key="8">
    <source>
        <dbReference type="Proteomes" id="UP000095003"/>
    </source>
</evidence>
<dbReference type="Pfam" id="PF04397">
    <property type="entry name" value="LytTR"/>
    <property type="match status" value="1"/>
</dbReference>
<gene>
    <name evidence="7" type="primary">rpfG_2</name>
    <name evidence="7" type="ORF">BEH84_01978</name>
</gene>
<evidence type="ECO:0000256" key="3">
    <source>
        <dbReference type="ARBA" id="ARBA00024867"/>
    </source>
</evidence>
<comment type="function">
    <text evidence="3">May play the central regulatory role in sporulation. It may be an element of the effector pathway responsible for the activation of sporulation genes in response to nutritional stress. Spo0A may act in concert with spo0H (a sigma factor) to control the expression of some genes that are critical to the sporulation process.</text>
</comment>
<evidence type="ECO:0000259" key="6">
    <source>
        <dbReference type="PROSITE" id="PS50930"/>
    </source>
</evidence>
<dbReference type="RefSeq" id="WP_069156690.1">
    <property type="nucleotide sequence ID" value="NZ_MCGI01000002.1"/>
</dbReference>
<sequence length="241" mass="27693">MGLILLVEDEPGAAALLRRYIENSSDGHRLAVFGKAAEALSFAAQNKVDLFILDIQLLDYRGTELARQLRALPEYRFTPILFTTELAGEELSAYREIKCYDFLVKPFTEEEFQKTFHAALEMGAQMQAVPEILRIEQKQFLFEYEIRNILYIESFGKRLLIHTAQIGGSEVTDRISGYSLSKLLNMVPKDRLLQCHKSFLINPVHICKIDKANRLLYLKECETAIPIGEKYQKAVFEREKP</sequence>
<comment type="caution">
    <text evidence="7">The sequence shown here is derived from an EMBL/GenBank/DDBJ whole genome shotgun (WGS) entry which is preliminary data.</text>
</comment>
<dbReference type="SUPFAM" id="SSF52172">
    <property type="entry name" value="CheY-like"/>
    <property type="match status" value="1"/>
</dbReference>
<evidence type="ECO:0000256" key="2">
    <source>
        <dbReference type="ARBA" id="ARBA00022553"/>
    </source>
</evidence>
<organism evidence="7 8">
    <name type="scientific">Eisenbergiella tayi</name>
    <dbReference type="NCBI Taxonomy" id="1432052"/>
    <lineage>
        <taxon>Bacteria</taxon>
        <taxon>Bacillati</taxon>
        <taxon>Bacillota</taxon>
        <taxon>Clostridia</taxon>
        <taxon>Lachnospirales</taxon>
        <taxon>Lachnospiraceae</taxon>
        <taxon>Eisenbergiella</taxon>
    </lineage>
</organism>
<feature type="modified residue" description="4-aspartylphosphate" evidence="4">
    <location>
        <position position="54"/>
    </location>
</feature>
<dbReference type="SMART" id="SM00850">
    <property type="entry name" value="LytTR"/>
    <property type="match status" value="1"/>
</dbReference>
<feature type="domain" description="Response regulatory" evidence="5">
    <location>
        <begin position="3"/>
        <end position="120"/>
    </location>
</feature>
<evidence type="ECO:0000256" key="4">
    <source>
        <dbReference type="PROSITE-ProRule" id="PRU00169"/>
    </source>
</evidence>
<dbReference type="AlphaFoldDB" id="A0A1E3ARM4"/>